<dbReference type="PANTHER" id="PTHR46033">
    <property type="entry name" value="PROTEIN MAIN-LIKE 2"/>
    <property type="match status" value="1"/>
</dbReference>
<dbReference type="InterPro" id="IPR019557">
    <property type="entry name" value="AminoTfrase-like_pln_mobile"/>
</dbReference>
<protein>
    <recommendedName>
        <fullName evidence="3">Aminotransferase-like plant mobile domain-containing protein</fullName>
    </recommendedName>
</protein>
<evidence type="ECO:0000259" key="3">
    <source>
        <dbReference type="Pfam" id="PF10536"/>
    </source>
</evidence>
<keyword evidence="1" id="KW-0175">Coiled coil</keyword>
<dbReference type="EMBL" id="OIVN01004993">
    <property type="protein sequence ID" value="SPD20312.1"/>
    <property type="molecule type" value="Genomic_DNA"/>
</dbReference>
<feature type="compositionally biased region" description="Low complexity" evidence="2">
    <location>
        <begin position="601"/>
        <end position="611"/>
    </location>
</feature>
<feature type="compositionally biased region" description="Acidic residues" evidence="2">
    <location>
        <begin position="815"/>
        <end position="835"/>
    </location>
</feature>
<feature type="compositionally biased region" description="Polar residues" evidence="2">
    <location>
        <begin position="664"/>
        <end position="673"/>
    </location>
</feature>
<evidence type="ECO:0000313" key="4">
    <source>
        <dbReference type="EMBL" id="SPD20312.1"/>
    </source>
</evidence>
<gene>
    <name evidence="4" type="ORF">FSB_LOCUS48194</name>
</gene>
<feature type="coiled-coil region" evidence="1">
    <location>
        <begin position="1237"/>
        <end position="1264"/>
    </location>
</feature>
<accession>A0A2N9I6M9</accession>
<feature type="compositionally biased region" description="Pro residues" evidence="2">
    <location>
        <begin position="1"/>
        <end position="11"/>
    </location>
</feature>
<feature type="compositionally biased region" description="Basic residues" evidence="2">
    <location>
        <begin position="612"/>
        <end position="621"/>
    </location>
</feature>
<feature type="region of interest" description="Disordered" evidence="2">
    <location>
        <begin position="1"/>
        <end position="31"/>
    </location>
</feature>
<dbReference type="PANTHER" id="PTHR46033:SF80">
    <property type="entry name" value="PROTEIN MAIN-LIKE 2-LIKE"/>
    <property type="match status" value="1"/>
</dbReference>
<feature type="compositionally biased region" description="Basic residues" evidence="2">
    <location>
        <begin position="730"/>
        <end position="742"/>
    </location>
</feature>
<dbReference type="GO" id="GO:0010073">
    <property type="term" value="P:meristem maintenance"/>
    <property type="evidence" value="ECO:0007669"/>
    <property type="project" value="InterPro"/>
</dbReference>
<feature type="region of interest" description="Disordered" evidence="2">
    <location>
        <begin position="581"/>
        <end position="625"/>
    </location>
</feature>
<feature type="region of interest" description="Disordered" evidence="2">
    <location>
        <begin position="639"/>
        <end position="908"/>
    </location>
</feature>
<feature type="domain" description="Aminotransferase-like plant mobile" evidence="3">
    <location>
        <begin position="137"/>
        <end position="442"/>
    </location>
</feature>
<sequence>MVDAPMVPPPISGESGLAAPSPVSGEAEDPQEGFAAPLIDPWYTSSPLFPPKSVDFSHPVEDWDWTVSGVEPTVDQAWVPGLEEISELLIQKGDLQATPINFDFLCAASKDWSHWVDREILDPDFWDSLVDAEIHWAILISRSCNMFRDTEAMRELLRRWCPSTHTFFFSWGELTPTLEDVANHWMLPILGEHSFSNIKLSTAEEEIAAVLKKHSSTRLSGWPSTFINYKKAPIRRAAFILYWLCKCTFGNFPCYSVNTIFIPLAIRISVGHCFPLAPLFLGHLYSQLNLLHDCEIAGDSCFILSTVFNTSALQTFFWEHSTSYIYAARDRSAAWGKLSDLPQKFLDQFPSFRDNLPLVYRWASLKPRDHDLVEALDYEENLYGPTPLIRDLKAEDYRSLSYLSTVSPGFLPVLSATGVSFIPYCPQRVQRQFGLDQGIPVGPQETTSCVADLTAFLKSSAFARWGGEGTRVLIPGGHRFGFNTASMGAYWQRLTRSMVDYVIAGRSDKTPMSVHRKPLVSNPYLTPPTQSAISYANSQKLGFAEWDSARGGWVAYTIHLPEGWRSSVNVVEDRLIMPSKRGKVNKRDAPTDPVFERTPKKSAPTASSSKKAPSKKAKVAKQGKTPLLVPSAAGASTTALAQGATKSAVAPSKRKTRAGKESKSTPSVPSTAEESTEAFMEEPIESAVSPAEKTKVGKESKSTTSVPLAAKESMAAPVEESVEPTVASSRSKRASPAKRAVKKGAASDPPRGQKKVSVSSSTDEEEPSAVPIPSPPKKKKFTAPLFPLGAAGRTRSKSGPKVVRGSGGSGGDTVVVEDSDVAEEDIDAGPPEEDAPSAAAVDQTENLGKSAADSSEIGIESMGEDLSSSSGSLFDSAPDSMPEEQMVSAESTADDEDMPEADDSSVGAAGSMDEDLAIVPHVGYDDDSAVDADVDPISFSPPQPVLTSAALELFQLAASSYQPVTSPARTSPVVEGALMPEEVHAQGLAGKLECRLDGKILVSMDLVVILWKILFHGLGCRPMENFSFHGLDLIVVLWKVSFPMDLVVVPMDGFLVSWTWLSSYERGADDAVHVSEEIDEVGITGEVTVVSPPRRPTIEVGSSIDVSSLSSEVAAFLREFDARAPNPHPEQFFWSFNGPLVPFGDFWVPNDCSPYLSRLSAGHSDFTKGFKLSIGLGGPMMSLLGSVLAAMDESSLEDVTKTQILAWRSVIQDLMDVGFDLGFMMERLRQMAQCVFGKRLTDEIKALQHQIALLQDSLAKLTAYQDAMMSTGEVVPRSERGGSFLDSLLD</sequence>
<reference evidence="4" key="1">
    <citation type="submission" date="2018-02" db="EMBL/GenBank/DDBJ databases">
        <authorList>
            <person name="Cohen D.B."/>
            <person name="Kent A.D."/>
        </authorList>
    </citation>
    <scope>NUCLEOTIDE SEQUENCE</scope>
</reference>
<proteinExistence type="predicted"/>
<dbReference type="InterPro" id="IPR044824">
    <property type="entry name" value="MAIN-like"/>
</dbReference>
<feature type="compositionally biased region" description="Acidic residues" evidence="2">
    <location>
        <begin position="674"/>
        <end position="684"/>
    </location>
</feature>
<organism evidence="4">
    <name type="scientific">Fagus sylvatica</name>
    <name type="common">Beechnut</name>
    <dbReference type="NCBI Taxonomy" id="28930"/>
    <lineage>
        <taxon>Eukaryota</taxon>
        <taxon>Viridiplantae</taxon>
        <taxon>Streptophyta</taxon>
        <taxon>Embryophyta</taxon>
        <taxon>Tracheophyta</taxon>
        <taxon>Spermatophyta</taxon>
        <taxon>Magnoliopsida</taxon>
        <taxon>eudicotyledons</taxon>
        <taxon>Gunneridae</taxon>
        <taxon>Pentapetalae</taxon>
        <taxon>rosids</taxon>
        <taxon>fabids</taxon>
        <taxon>Fagales</taxon>
        <taxon>Fagaceae</taxon>
        <taxon>Fagus</taxon>
    </lineage>
</organism>
<feature type="compositionally biased region" description="Low complexity" evidence="2">
    <location>
        <begin position="860"/>
        <end position="876"/>
    </location>
</feature>
<evidence type="ECO:0000256" key="1">
    <source>
        <dbReference type="SAM" id="Coils"/>
    </source>
</evidence>
<dbReference type="Pfam" id="PF10536">
    <property type="entry name" value="PMD"/>
    <property type="match status" value="1"/>
</dbReference>
<evidence type="ECO:0000256" key="2">
    <source>
        <dbReference type="SAM" id="MobiDB-lite"/>
    </source>
</evidence>
<feature type="compositionally biased region" description="Acidic residues" evidence="2">
    <location>
        <begin position="892"/>
        <end position="903"/>
    </location>
</feature>
<name>A0A2N9I6M9_FAGSY</name>
<feature type="compositionally biased region" description="Basic and acidic residues" evidence="2">
    <location>
        <begin position="692"/>
        <end position="701"/>
    </location>
</feature>
<feature type="compositionally biased region" description="Basic and acidic residues" evidence="2">
    <location>
        <begin position="585"/>
        <end position="599"/>
    </location>
</feature>